<feature type="transmembrane region" description="Helical" evidence="1">
    <location>
        <begin position="44"/>
        <end position="65"/>
    </location>
</feature>
<dbReference type="GO" id="GO:0015097">
    <property type="term" value="F:mercury ion transmembrane transporter activity"/>
    <property type="evidence" value="ECO:0007669"/>
    <property type="project" value="InterPro"/>
</dbReference>
<feature type="transmembrane region" description="Helical" evidence="1">
    <location>
        <begin position="77"/>
        <end position="94"/>
    </location>
</feature>
<protein>
    <submittedName>
        <fullName evidence="2">MerC mercury resistance protein</fullName>
    </submittedName>
</protein>
<keyword evidence="1" id="KW-0812">Transmembrane</keyword>
<evidence type="ECO:0000313" key="3">
    <source>
        <dbReference type="Proteomes" id="UP000192756"/>
    </source>
</evidence>
<keyword evidence="3" id="KW-1185">Reference proteome</keyword>
<dbReference type="AlphaFoldDB" id="A0A1W2DZG8"/>
<dbReference type="OrthoDB" id="5966279at2"/>
<dbReference type="STRING" id="151894.SAMN04488524_4289"/>
<dbReference type="RefSeq" id="WP_084241083.1">
    <property type="nucleotide sequence ID" value="NZ_FWXT01000004.1"/>
</dbReference>
<dbReference type="EMBL" id="FWXT01000004">
    <property type="protein sequence ID" value="SMD02707.1"/>
    <property type="molecule type" value="Genomic_DNA"/>
</dbReference>
<reference evidence="3" key="1">
    <citation type="submission" date="2017-04" db="EMBL/GenBank/DDBJ databases">
        <authorList>
            <person name="Varghese N."/>
            <person name="Submissions S."/>
        </authorList>
    </citation>
    <scope>NUCLEOTIDE SEQUENCE [LARGE SCALE GENOMIC DNA]</scope>
    <source>
        <strain evidence="3">DSM 12126</strain>
    </source>
</reference>
<evidence type="ECO:0000313" key="2">
    <source>
        <dbReference type="EMBL" id="SMD02707.1"/>
    </source>
</evidence>
<organism evidence="2 3">
    <name type="scientific">Pedobacter africanus</name>
    <dbReference type="NCBI Taxonomy" id="151894"/>
    <lineage>
        <taxon>Bacteria</taxon>
        <taxon>Pseudomonadati</taxon>
        <taxon>Bacteroidota</taxon>
        <taxon>Sphingobacteriia</taxon>
        <taxon>Sphingobacteriales</taxon>
        <taxon>Sphingobacteriaceae</taxon>
        <taxon>Pedobacter</taxon>
    </lineage>
</organism>
<keyword evidence="1" id="KW-1133">Transmembrane helix</keyword>
<dbReference type="Proteomes" id="UP000192756">
    <property type="component" value="Unassembled WGS sequence"/>
</dbReference>
<keyword evidence="1" id="KW-0472">Membrane</keyword>
<dbReference type="InterPro" id="IPR004891">
    <property type="entry name" value="Mercury-R_MerC"/>
</dbReference>
<gene>
    <name evidence="2" type="ORF">SAMN04488524_4289</name>
</gene>
<accession>A0A1W2DZG8</accession>
<evidence type="ECO:0000256" key="1">
    <source>
        <dbReference type="SAM" id="Phobius"/>
    </source>
</evidence>
<feature type="transmembrane region" description="Helical" evidence="1">
    <location>
        <begin position="100"/>
        <end position="117"/>
    </location>
</feature>
<feature type="transmembrane region" description="Helical" evidence="1">
    <location>
        <begin position="12"/>
        <end position="32"/>
    </location>
</feature>
<sequence>MKPFVKSARLDQLGITASLACAIHCAALPFVISTLPLWGLGFLANSWVEITMICLSLVIGVWSLASAYPKHKKITPIAVLLAGFGSIALGHYFIESLEAILIPLGGFTIAAAHFINWKYSRSCQHS</sequence>
<proteinExistence type="predicted"/>
<name>A0A1W2DZG8_9SPHI</name>
<dbReference type="GO" id="GO:0016020">
    <property type="term" value="C:membrane"/>
    <property type="evidence" value="ECO:0007669"/>
    <property type="project" value="InterPro"/>
</dbReference>
<dbReference type="Pfam" id="PF03203">
    <property type="entry name" value="MerC"/>
    <property type="match status" value="1"/>
</dbReference>